<feature type="transmembrane region" description="Helical" evidence="14">
    <location>
        <begin position="131"/>
        <end position="147"/>
    </location>
</feature>
<evidence type="ECO:0000256" key="7">
    <source>
        <dbReference type="ARBA" id="ARBA00022989"/>
    </source>
</evidence>
<evidence type="ECO:0000256" key="1">
    <source>
        <dbReference type="ARBA" id="ARBA00003973"/>
    </source>
</evidence>
<keyword evidence="16" id="KW-1185">Reference proteome</keyword>
<dbReference type="GO" id="GO:0008444">
    <property type="term" value="F:CDP-diacylglycerol-glycerol-3-phosphate 3-phosphatidyltransferase activity"/>
    <property type="evidence" value="ECO:0007669"/>
    <property type="project" value="UniProtKB-UniRule"/>
</dbReference>
<evidence type="ECO:0000256" key="4">
    <source>
        <dbReference type="ARBA" id="ARBA00022516"/>
    </source>
</evidence>
<gene>
    <name evidence="15" type="ordered locus">Halha_1512</name>
</gene>
<dbReference type="Gene3D" id="1.20.120.1760">
    <property type="match status" value="1"/>
</dbReference>
<evidence type="ECO:0000256" key="2">
    <source>
        <dbReference type="ARBA" id="ARBA00004141"/>
    </source>
</evidence>
<evidence type="ECO:0000256" key="9">
    <source>
        <dbReference type="ARBA" id="ARBA00023136"/>
    </source>
</evidence>
<dbReference type="InterPro" id="IPR048254">
    <property type="entry name" value="CDP_ALCOHOL_P_TRANSF_CS"/>
</dbReference>
<dbReference type="InterPro" id="IPR004570">
    <property type="entry name" value="Phosphatidylglycerol_P_synth"/>
</dbReference>
<keyword evidence="8" id="KW-0443">Lipid metabolism</keyword>
<dbReference type="AlphaFoldDB" id="L0KBI8"/>
<evidence type="ECO:0000256" key="6">
    <source>
        <dbReference type="ARBA" id="ARBA00022692"/>
    </source>
</evidence>
<evidence type="ECO:0000256" key="11">
    <source>
        <dbReference type="ARBA" id="ARBA00023264"/>
    </source>
</evidence>
<reference evidence="16" key="1">
    <citation type="submission" date="2012-02" db="EMBL/GenBank/DDBJ databases">
        <title>The complete genome of Halobacteroides halobius DSM 5150.</title>
        <authorList>
            <person name="Lucas S."/>
            <person name="Copeland A."/>
            <person name="Lapidus A."/>
            <person name="Glavina del Rio T."/>
            <person name="Dalin E."/>
            <person name="Tice H."/>
            <person name="Bruce D."/>
            <person name="Goodwin L."/>
            <person name="Pitluck S."/>
            <person name="Peters L."/>
            <person name="Mikhailova N."/>
            <person name="Gu W."/>
            <person name="Kyrpides N."/>
            <person name="Mavromatis K."/>
            <person name="Ivanova N."/>
            <person name="Brettin T."/>
            <person name="Detter J.C."/>
            <person name="Han C."/>
            <person name="Larimer F."/>
            <person name="Land M."/>
            <person name="Hauser L."/>
            <person name="Markowitz V."/>
            <person name="Cheng J.-F."/>
            <person name="Hugenholtz P."/>
            <person name="Woyke T."/>
            <person name="Wu D."/>
            <person name="Tindall B."/>
            <person name="Pomrenke H."/>
            <person name="Brambilla E."/>
            <person name="Klenk H.-P."/>
            <person name="Eisen J.A."/>
        </authorList>
    </citation>
    <scope>NUCLEOTIDE SEQUENCE [LARGE SCALE GENOMIC DNA]</scope>
    <source>
        <strain evidence="16">ATCC 35273 / DSM 5150 / MD-1</strain>
    </source>
</reference>
<keyword evidence="11" id="KW-1208">Phospholipid metabolism</keyword>
<evidence type="ECO:0000256" key="12">
    <source>
        <dbReference type="NCBIfam" id="TIGR00560"/>
    </source>
</evidence>
<dbReference type="PATRIC" id="fig|748449.3.peg.1463"/>
<sequence>MIKCWGEIEMTVANCLTLIRILLLPFFLFFFFYDFSNHYLIAAIIFTLSALTDLFDGYIARKFDQITSLGKILDPLADKLTFIIVFTALAIDGFIPFILIVFILVRELVVLCGSMYMYYRSKDIISPSNTGKGATFLLYITAVSYIWDLSFLQPAAFIAIGLALLSGVRYCIEGYNKYFVGHNIKK</sequence>
<keyword evidence="10" id="KW-0594">Phospholipid biosynthesis</keyword>
<dbReference type="eggNOG" id="COG0558">
    <property type="taxonomic scope" value="Bacteria"/>
</dbReference>
<protein>
    <recommendedName>
        <fullName evidence="12">CDP-diacylglycerol--glycerol-3-phosphate 3-phosphatidyltransferase</fullName>
        <ecNumber evidence="12">2.7.8.5</ecNumber>
    </recommendedName>
</protein>
<dbReference type="Pfam" id="PF01066">
    <property type="entry name" value="CDP-OH_P_transf"/>
    <property type="match status" value="1"/>
</dbReference>
<evidence type="ECO:0000313" key="15">
    <source>
        <dbReference type="EMBL" id="AGB41453.1"/>
    </source>
</evidence>
<dbReference type="PROSITE" id="PS00379">
    <property type="entry name" value="CDP_ALCOHOL_P_TRANSF"/>
    <property type="match status" value="1"/>
</dbReference>
<dbReference type="STRING" id="748449.Halha_1512"/>
<keyword evidence="5 13" id="KW-0808">Transferase</keyword>
<proteinExistence type="inferred from homology"/>
<feature type="transmembrane region" description="Helical" evidence="14">
    <location>
        <begin position="39"/>
        <end position="60"/>
    </location>
</feature>
<dbReference type="HOGENOM" id="CLU_051314_6_3_9"/>
<evidence type="ECO:0000256" key="10">
    <source>
        <dbReference type="ARBA" id="ARBA00023209"/>
    </source>
</evidence>
<comment type="subcellular location">
    <subcellularLocation>
        <location evidence="2">Membrane</location>
        <topology evidence="2">Multi-pass membrane protein</topology>
    </subcellularLocation>
</comment>
<feature type="transmembrane region" description="Helical" evidence="14">
    <location>
        <begin position="153"/>
        <end position="172"/>
    </location>
</feature>
<dbReference type="PANTHER" id="PTHR14269">
    <property type="entry name" value="CDP-DIACYLGLYCEROL--GLYCEROL-3-PHOSPHATE 3-PHOSPHATIDYLTRANSFERASE-RELATED"/>
    <property type="match status" value="1"/>
</dbReference>
<dbReference type="UniPathway" id="UPA00084">
    <property type="reaction ID" value="UER00503"/>
</dbReference>
<accession>L0KBI8</accession>
<comment type="function">
    <text evidence="1">This protein catalyzes the committed step to the synthesis of the acidic phospholipids.</text>
</comment>
<dbReference type="GO" id="GO:0016020">
    <property type="term" value="C:membrane"/>
    <property type="evidence" value="ECO:0007669"/>
    <property type="project" value="UniProtKB-SubCell"/>
</dbReference>
<dbReference type="GO" id="GO:0006655">
    <property type="term" value="P:phosphatidylglycerol biosynthetic process"/>
    <property type="evidence" value="ECO:0007669"/>
    <property type="project" value="UniProtKB-UniPathway"/>
</dbReference>
<evidence type="ECO:0000256" key="13">
    <source>
        <dbReference type="RuleBase" id="RU003750"/>
    </source>
</evidence>
<dbReference type="PIRSF" id="PIRSF000847">
    <property type="entry name" value="Phos_ph_gly_syn"/>
    <property type="match status" value="1"/>
</dbReference>
<name>L0KBI8_HALHC</name>
<dbReference type="EC" id="2.7.8.5" evidence="12"/>
<evidence type="ECO:0000256" key="8">
    <source>
        <dbReference type="ARBA" id="ARBA00023098"/>
    </source>
</evidence>
<feature type="transmembrane region" description="Helical" evidence="14">
    <location>
        <begin position="12"/>
        <end position="33"/>
    </location>
</feature>
<comment type="similarity">
    <text evidence="3 13">Belongs to the CDP-alcohol phosphatidyltransferase class-I family.</text>
</comment>
<dbReference type="Proteomes" id="UP000010880">
    <property type="component" value="Chromosome"/>
</dbReference>
<keyword evidence="7 14" id="KW-1133">Transmembrane helix</keyword>
<dbReference type="NCBIfam" id="TIGR00560">
    <property type="entry name" value="pgsA"/>
    <property type="match status" value="1"/>
</dbReference>
<evidence type="ECO:0000256" key="5">
    <source>
        <dbReference type="ARBA" id="ARBA00022679"/>
    </source>
</evidence>
<evidence type="ECO:0000256" key="3">
    <source>
        <dbReference type="ARBA" id="ARBA00010441"/>
    </source>
</evidence>
<evidence type="ECO:0000256" key="14">
    <source>
        <dbReference type="SAM" id="Phobius"/>
    </source>
</evidence>
<dbReference type="InterPro" id="IPR050324">
    <property type="entry name" value="CDP-alcohol_PTase-I"/>
</dbReference>
<dbReference type="KEGG" id="hhl:Halha_1512"/>
<keyword evidence="9 14" id="KW-0472">Membrane</keyword>
<keyword evidence="6 14" id="KW-0812">Transmembrane</keyword>
<dbReference type="InterPro" id="IPR000462">
    <property type="entry name" value="CDP-OH_P_trans"/>
</dbReference>
<keyword evidence="4" id="KW-0444">Lipid biosynthesis</keyword>
<dbReference type="PANTHER" id="PTHR14269:SF11">
    <property type="entry name" value="CDP-DIACYLGLYCEROL--GLYCEROL-3-PHOSPHATE 3-PHOSPHATIDYLTRANSFERASE"/>
    <property type="match status" value="1"/>
</dbReference>
<dbReference type="InterPro" id="IPR043130">
    <property type="entry name" value="CDP-OH_PTrfase_TM_dom"/>
</dbReference>
<organism evidence="15 16">
    <name type="scientific">Halobacteroides halobius (strain ATCC 35273 / DSM 5150 / MD-1)</name>
    <dbReference type="NCBI Taxonomy" id="748449"/>
    <lineage>
        <taxon>Bacteria</taxon>
        <taxon>Bacillati</taxon>
        <taxon>Bacillota</taxon>
        <taxon>Clostridia</taxon>
        <taxon>Halanaerobiales</taxon>
        <taxon>Halobacteroidaceae</taxon>
        <taxon>Halobacteroides</taxon>
    </lineage>
</organism>
<dbReference type="EMBL" id="CP003359">
    <property type="protein sequence ID" value="AGB41453.1"/>
    <property type="molecule type" value="Genomic_DNA"/>
</dbReference>
<evidence type="ECO:0000313" key="16">
    <source>
        <dbReference type="Proteomes" id="UP000010880"/>
    </source>
</evidence>